<sequence length="233" mass="25001">MLLAITRLAEKGTADAALCKQYGHECRVVSPLRAEIRSSTIQTFVLAAADHEFDAIFFTSALPAQKIAPLLPPHLTKTTRVIAIGPQTAKVLHQAGIAAETLPTFYSRDFVPYLGDWIEGKRIGIPRADVPNPDLINAIEDAGGMAFEYRCYGLEPTSEPLNLDDVDAILFTSANSYKMALLPSLDTGSLLPMAIGEVTADAMRAGGLEPKVIGDGSLEGTLKALNAYLRSTE</sequence>
<dbReference type="CDD" id="cd06578">
    <property type="entry name" value="HemD"/>
    <property type="match status" value="1"/>
</dbReference>
<evidence type="ECO:0000259" key="1">
    <source>
        <dbReference type="Pfam" id="PF02602"/>
    </source>
</evidence>
<dbReference type="RefSeq" id="WP_268923567.1">
    <property type="nucleotide sequence ID" value="NZ_JAPTGC010000014.1"/>
</dbReference>
<reference evidence="2" key="1">
    <citation type="submission" date="2022-12" db="EMBL/GenBank/DDBJ databases">
        <title>Isolation and characterisation of novel Methanocorpusculum spp. from native Australian herbivores indicates the genus is ancestrally host-associated.</title>
        <authorList>
            <person name="Volmer J.G."/>
            <person name="Soo R.M."/>
            <person name="Evans P.N."/>
            <person name="Hoedt E.C."/>
            <person name="Astorga Alsina A.L."/>
            <person name="Woodcroft B.J."/>
            <person name="Tyson G.W."/>
            <person name="Hugenholtz P."/>
            <person name="Morrison M."/>
        </authorList>
    </citation>
    <scope>NUCLEOTIDE SEQUENCE</scope>
    <source>
        <strain evidence="2">CW153</strain>
    </source>
</reference>
<organism evidence="2 3">
    <name type="scientific">Methanocorpusculum vombati</name>
    <dbReference type="NCBI Taxonomy" id="3002864"/>
    <lineage>
        <taxon>Archaea</taxon>
        <taxon>Methanobacteriati</taxon>
        <taxon>Methanobacteriota</taxon>
        <taxon>Stenosarchaea group</taxon>
        <taxon>Methanomicrobia</taxon>
        <taxon>Methanomicrobiales</taxon>
        <taxon>Methanocorpusculaceae</taxon>
        <taxon>Methanocorpusculum</taxon>
    </lineage>
</organism>
<gene>
    <name evidence="2" type="ORF">O0S09_08615</name>
</gene>
<dbReference type="InterPro" id="IPR003754">
    <property type="entry name" value="4pyrrol_synth_uPrphyn_synth"/>
</dbReference>
<dbReference type="PANTHER" id="PTHR40082:SF1">
    <property type="entry name" value="BLR5956 PROTEIN"/>
    <property type="match status" value="1"/>
</dbReference>
<dbReference type="SUPFAM" id="SSF69618">
    <property type="entry name" value="HemD-like"/>
    <property type="match status" value="1"/>
</dbReference>
<name>A0ABT4INI7_9EURY</name>
<proteinExistence type="predicted"/>
<keyword evidence="3" id="KW-1185">Reference proteome</keyword>
<dbReference type="Pfam" id="PF02602">
    <property type="entry name" value="HEM4"/>
    <property type="match status" value="1"/>
</dbReference>
<dbReference type="EMBL" id="JAPTGC010000014">
    <property type="protein sequence ID" value="MCZ0863305.1"/>
    <property type="molecule type" value="Genomic_DNA"/>
</dbReference>
<evidence type="ECO:0000313" key="3">
    <source>
        <dbReference type="Proteomes" id="UP001141336"/>
    </source>
</evidence>
<dbReference type="InterPro" id="IPR036108">
    <property type="entry name" value="4pyrrol_syn_uPrphyn_synt_sf"/>
</dbReference>
<evidence type="ECO:0000313" key="2">
    <source>
        <dbReference type="EMBL" id="MCZ0863305.1"/>
    </source>
</evidence>
<dbReference type="Proteomes" id="UP001141336">
    <property type="component" value="Unassembled WGS sequence"/>
</dbReference>
<comment type="caution">
    <text evidence="2">The sequence shown here is derived from an EMBL/GenBank/DDBJ whole genome shotgun (WGS) entry which is preliminary data.</text>
</comment>
<feature type="domain" description="Tetrapyrrole biosynthesis uroporphyrinogen III synthase" evidence="1">
    <location>
        <begin position="16"/>
        <end position="213"/>
    </location>
</feature>
<protein>
    <submittedName>
        <fullName evidence="2">Uroporphyrinogen-III synthase</fullName>
    </submittedName>
</protein>
<dbReference type="InterPro" id="IPR039793">
    <property type="entry name" value="UROS/Hem4"/>
</dbReference>
<dbReference type="Gene3D" id="3.40.50.10090">
    <property type="match status" value="2"/>
</dbReference>
<dbReference type="PANTHER" id="PTHR40082">
    <property type="entry name" value="BLR5956 PROTEIN"/>
    <property type="match status" value="1"/>
</dbReference>
<accession>A0ABT4INI7</accession>